<evidence type="ECO:0000313" key="3">
    <source>
        <dbReference type="EMBL" id="TWE12587.1"/>
    </source>
</evidence>
<gene>
    <name evidence="3" type="ORF">BKA23_1401</name>
</gene>
<dbReference type="InterPro" id="IPR038718">
    <property type="entry name" value="SNF2-like_sf"/>
</dbReference>
<protein>
    <submittedName>
        <fullName evidence="3">Helicase-like protein</fullName>
    </submittedName>
</protein>
<sequence length="635" mass="69511">MTESAVVVDAESGPSLGLALIGTPPSVQATRLGDVPQGFWLQVLSEWGSDGDSPGEQVVLPLERLLSNMVWLRTACQRYGVGIISTPDLDGILHQTRAQRRLLQAALSSPQPLDDSQVARRLAGTRFARPLRSFQIRDLGRLLGLANGANFSVPGAGKTTVAYAVYESERAAGRVEQMLVVAPLSAFDAWQNEVDDCFPEGERPVVAPLVDQPPQDAEVLVVNYHRLDSRYDTVAEWVGRRPTLVLLDEAHRMKRGWDGTFGSACLSIAFLAARRDILTGTPAPQSPQDLVALMDYLWPGQGQKILPVDALVSPPPSDAGAMVARVIAPLFARTRKSELGLDQPTMRVVEVGLDPLQAEIYNALRDRYVGSFDVSMTDRANFASMGEIVMYLLEAATNPQLLTAGSSSDDAITFRHPPLDVPPGSALWDLLQEYNQYETPAKFRQLAEMIEANASQGRKTLIWSNFVRNLQALERMLAVYQPALIYGGIPSELTDPNAVRTRESELARFRTDPACAVLLANPAAMSEGVSLHQVCHDAIYLDRTFNAGQYLQSVDRIHRLGLAPGQETRITFLLTTGTIDEVIDSRIREKAERLGEMLDDPDLSTMALPSDENYGPALDSTADMVALFSHLRGDL</sequence>
<dbReference type="Pfam" id="PF00271">
    <property type="entry name" value="Helicase_C"/>
    <property type="match status" value="1"/>
</dbReference>
<dbReference type="GO" id="GO:0016787">
    <property type="term" value="F:hydrolase activity"/>
    <property type="evidence" value="ECO:0007669"/>
    <property type="project" value="UniProtKB-KW"/>
</dbReference>
<evidence type="ECO:0000313" key="4">
    <source>
        <dbReference type="Proteomes" id="UP000318297"/>
    </source>
</evidence>
<dbReference type="Gene3D" id="3.40.50.300">
    <property type="entry name" value="P-loop containing nucleotide triphosphate hydrolases"/>
    <property type="match status" value="1"/>
</dbReference>
<feature type="domain" description="Helicase ATP-binding" evidence="2">
    <location>
        <begin position="127"/>
        <end position="309"/>
    </location>
</feature>
<evidence type="ECO:0000259" key="2">
    <source>
        <dbReference type="SMART" id="SM00487"/>
    </source>
</evidence>
<keyword evidence="3" id="KW-0347">Helicase</keyword>
<dbReference type="GO" id="GO:0005524">
    <property type="term" value="F:ATP binding"/>
    <property type="evidence" value="ECO:0007669"/>
    <property type="project" value="InterPro"/>
</dbReference>
<dbReference type="PANTHER" id="PTHR45766:SF6">
    <property type="entry name" value="SWI_SNF-RELATED MATRIX-ASSOCIATED ACTIN-DEPENDENT REGULATOR OF CHROMATIN SUBFAMILY A-LIKE PROTEIN 1"/>
    <property type="match status" value="1"/>
</dbReference>
<dbReference type="GO" id="GO:0004386">
    <property type="term" value="F:helicase activity"/>
    <property type="evidence" value="ECO:0007669"/>
    <property type="project" value="UniProtKB-KW"/>
</dbReference>
<dbReference type="SUPFAM" id="SSF52540">
    <property type="entry name" value="P-loop containing nucleoside triphosphate hydrolases"/>
    <property type="match status" value="2"/>
</dbReference>
<dbReference type="Gene3D" id="3.40.50.10810">
    <property type="entry name" value="Tandem AAA-ATPase domain"/>
    <property type="match status" value="1"/>
</dbReference>
<keyword evidence="3" id="KW-0547">Nucleotide-binding</keyword>
<dbReference type="SMART" id="SM00487">
    <property type="entry name" value="DEXDc"/>
    <property type="match status" value="1"/>
</dbReference>
<comment type="caution">
    <text evidence="3">The sequence shown here is derived from an EMBL/GenBank/DDBJ whole genome shotgun (WGS) entry which is preliminary data.</text>
</comment>
<organism evidence="3 4">
    <name type="scientific">Rudaeicoccus suwonensis</name>
    <dbReference type="NCBI Taxonomy" id="657409"/>
    <lineage>
        <taxon>Bacteria</taxon>
        <taxon>Bacillati</taxon>
        <taxon>Actinomycetota</taxon>
        <taxon>Actinomycetes</taxon>
        <taxon>Micrococcales</taxon>
        <taxon>Dermacoccaceae</taxon>
        <taxon>Rudaeicoccus</taxon>
    </lineage>
</organism>
<dbReference type="EMBL" id="VIVQ01000001">
    <property type="protein sequence ID" value="TWE12587.1"/>
    <property type="molecule type" value="Genomic_DNA"/>
</dbReference>
<dbReference type="Pfam" id="PF00176">
    <property type="entry name" value="SNF2-rel_dom"/>
    <property type="match status" value="1"/>
</dbReference>
<dbReference type="InterPro" id="IPR001650">
    <property type="entry name" value="Helicase_C-like"/>
</dbReference>
<reference evidence="3 4" key="1">
    <citation type="submission" date="2019-06" db="EMBL/GenBank/DDBJ databases">
        <title>Sequencing the genomes of 1000 actinobacteria strains.</title>
        <authorList>
            <person name="Klenk H.-P."/>
        </authorList>
    </citation>
    <scope>NUCLEOTIDE SEQUENCE [LARGE SCALE GENOMIC DNA]</scope>
    <source>
        <strain evidence="3 4">DSM 19560</strain>
    </source>
</reference>
<proteinExistence type="predicted"/>
<dbReference type="AlphaFoldDB" id="A0A561EAG8"/>
<dbReference type="PANTHER" id="PTHR45766">
    <property type="entry name" value="DNA ANNEALING HELICASE AND ENDONUCLEASE ZRANB3 FAMILY MEMBER"/>
    <property type="match status" value="1"/>
</dbReference>
<dbReference type="GO" id="GO:0031297">
    <property type="term" value="P:replication fork processing"/>
    <property type="evidence" value="ECO:0007669"/>
    <property type="project" value="TreeGrafter"/>
</dbReference>
<dbReference type="Proteomes" id="UP000318297">
    <property type="component" value="Unassembled WGS sequence"/>
</dbReference>
<dbReference type="InterPro" id="IPR014001">
    <property type="entry name" value="Helicase_ATP-bd"/>
</dbReference>
<keyword evidence="3" id="KW-0067">ATP-binding</keyword>
<name>A0A561EAG8_9MICO</name>
<evidence type="ECO:0000256" key="1">
    <source>
        <dbReference type="ARBA" id="ARBA00022801"/>
    </source>
</evidence>
<dbReference type="RefSeq" id="WP_170226397.1">
    <property type="nucleotide sequence ID" value="NZ_VIVQ01000001.1"/>
</dbReference>
<dbReference type="CDD" id="cd18793">
    <property type="entry name" value="SF2_C_SNF"/>
    <property type="match status" value="1"/>
</dbReference>
<keyword evidence="1" id="KW-0378">Hydrolase</keyword>
<dbReference type="InterPro" id="IPR027417">
    <property type="entry name" value="P-loop_NTPase"/>
</dbReference>
<keyword evidence="4" id="KW-1185">Reference proteome</keyword>
<dbReference type="GO" id="GO:0006281">
    <property type="term" value="P:DNA repair"/>
    <property type="evidence" value="ECO:0007669"/>
    <property type="project" value="TreeGrafter"/>
</dbReference>
<accession>A0A561EAG8</accession>
<dbReference type="InterPro" id="IPR000330">
    <property type="entry name" value="SNF2_N"/>
</dbReference>
<dbReference type="InterPro" id="IPR049730">
    <property type="entry name" value="SNF2/RAD54-like_C"/>
</dbReference>